<accession>A0A1J7C1I3</accession>
<dbReference type="SUPFAM" id="SSF52402">
    <property type="entry name" value="Adenine nucleotide alpha hydrolases-like"/>
    <property type="match status" value="1"/>
</dbReference>
<organism evidence="2 3">
    <name type="scientific">Mangrovactinospora gilvigrisea</name>
    <dbReference type="NCBI Taxonomy" id="1428644"/>
    <lineage>
        <taxon>Bacteria</taxon>
        <taxon>Bacillati</taxon>
        <taxon>Actinomycetota</taxon>
        <taxon>Actinomycetes</taxon>
        <taxon>Kitasatosporales</taxon>
        <taxon>Streptomycetaceae</taxon>
        <taxon>Mangrovactinospora</taxon>
    </lineage>
</organism>
<evidence type="ECO:0000259" key="1">
    <source>
        <dbReference type="Pfam" id="PF00733"/>
    </source>
</evidence>
<dbReference type="Pfam" id="PF00733">
    <property type="entry name" value="Asn_synthase"/>
    <property type="match status" value="1"/>
</dbReference>
<feature type="domain" description="Asparagine synthetase" evidence="1">
    <location>
        <begin position="4"/>
        <end position="212"/>
    </location>
</feature>
<evidence type="ECO:0000313" key="3">
    <source>
        <dbReference type="Proteomes" id="UP000243342"/>
    </source>
</evidence>
<dbReference type="STRING" id="1428644.BIV57_21580"/>
<name>A0A1J7C1I3_9ACTN</name>
<sequence length="371" mass="39296">MAGAFLDSVRELTEDARAIGVQLSGGLDSLATLVYVHRVANGRPVYAFTVDLTDDQGKGAVPVVRRLLRDFGLTGVELVVIDPKGERGVPRWSAAGPRLDALPDLNAVVAREAAARGVDILLSGSGADELLGVPRYGTGAVARRQGGRAAWRYAADASRSGAGLMGEGMAAAARLLPSSARARLYWAMNWPEWCGAEATPVLAEPYRAMAAEWSRAWVWEQINDHAANGRGWFAADAYDAFFPHELIPAAGEVREDSPFLTPGFISAAFAVPLADRYGAALPTPYLRAKALVVGLFPEGTAGLLPQHKQYFSAALEGQAARFDAASDLVTADVGLIDREALGRESDVSVLLAVASLEAWMRGAVERGAVIG</sequence>
<dbReference type="AlphaFoldDB" id="A0A1J7C1I3"/>
<evidence type="ECO:0000313" key="2">
    <source>
        <dbReference type="EMBL" id="OIV35436.1"/>
    </source>
</evidence>
<proteinExistence type="predicted"/>
<comment type="caution">
    <text evidence="2">The sequence shown here is derived from an EMBL/GenBank/DDBJ whole genome shotgun (WGS) entry which is preliminary data.</text>
</comment>
<dbReference type="GO" id="GO:0004066">
    <property type="term" value="F:asparagine synthase (glutamine-hydrolyzing) activity"/>
    <property type="evidence" value="ECO:0007669"/>
    <property type="project" value="InterPro"/>
</dbReference>
<protein>
    <recommendedName>
        <fullName evidence="1">Asparagine synthetase domain-containing protein</fullName>
    </recommendedName>
</protein>
<dbReference type="Proteomes" id="UP000243342">
    <property type="component" value="Unassembled WGS sequence"/>
</dbReference>
<dbReference type="InterPro" id="IPR001962">
    <property type="entry name" value="Asn_synthase"/>
</dbReference>
<keyword evidence="3" id="KW-1185">Reference proteome</keyword>
<gene>
    <name evidence="2" type="ORF">BIV57_21580</name>
</gene>
<reference evidence="2 3" key="1">
    <citation type="submission" date="2016-10" db="EMBL/GenBank/DDBJ databases">
        <title>Genome sequence of Streptomyces gilvigriseus MUSC 26.</title>
        <authorList>
            <person name="Lee L.-H."/>
            <person name="Ser H.-L."/>
        </authorList>
    </citation>
    <scope>NUCLEOTIDE SEQUENCE [LARGE SCALE GENOMIC DNA]</scope>
    <source>
        <strain evidence="2 3">MUSC 26</strain>
    </source>
</reference>
<dbReference type="Gene3D" id="3.40.50.620">
    <property type="entry name" value="HUPs"/>
    <property type="match status" value="1"/>
</dbReference>
<dbReference type="EMBL" id="MLCF01000154">
    <property type="protein sequence ID" value="OIV35436.1"/>
    <property type="molecule type" value="Genomic_DNA"/>
</dbReference>
<dbReference type="InterPro" id="IPR014729">
    <property type="entry name" value="Rossmann-like_a/b/a_fold"/>
</dbReference>
<dbReference type="GO" id="GO:0006529">
    <property type="term" value="P:asparagine biosynthetic process"/>
    <property type="evidence" value="ECO:0007669"/>
    <property type="project" value="InterPro"/>
</dbReference>